<dbReference type="GO" id="GO:0008168">
    <property type="term" value="F:methyltransferase activity"/>
    <property type="evidence" value="ECO:0007669"/>
    <property type="project" value="UniProtKB-KW"/>
</dbReference>
<dbReference type="Pfam" id="PF13847">
    <property type="entry name" value="Methyltransf_31"/>
    <property type="match status" value="1"/>
</dbReference>
<accession>A0A238YYA2</accession>
<proteinExistence type="predicted"/>
<dbReference type="AlphaFoldDB" id="A0A238YYA2"/>
<feature type="domain" description="Methyltransferase" evidence="1">
    <location>
        <begin position="34"/>
        <end position="131"/>
    </location>
</feature>
<dbReference type="PANTHER" id="PTHR43861">
    <property type="entry name" value="TRANS-ACONITATE 2-METHYLTRANSFERASE-RELATED"/>
    <property type="match status" value="1"/>
</dbReference>
<dbReference type="Gene3D" id="3.40.50.150">
    <property type="entry name" value="Vaccinia Virus protein VP39"/>
    <property type="match status" value="1"/>
</dbReference>
<keyword evidence="2" id="KW-0489">Methyltransferase</keyword>
<evidence type="ECO:0000259" key="1">
    <source>
        <dbReference type="Pfam" id="PF13847"/>
    </source>
</evidence>
<sequence>MNDTTTKWKPDLYNEKHAFVYHYGEHLIKLLDPKKDERILDLGCGSGQLTFQINEFAKETIGIDQSAEMISDAKSKFPSIEFQVGNASHFKFNKKFDSIFSNATLHWVKEHKNAIQCMYENLNPNGKIVVEFGGKGNVQTIVNQLRSSLADRGYTQQSHLDVWYFPSIGEYTTELEAAGFRVVQATHYDRPTELADEHSGIKDWISMFAERFFIGVPEHHIEDIKNEVQEKMKDQCLINGKWYADYKRIRIVALKEISDTSNP</sequence>
<dbReference type="InterPro" id="IPR029063">
    <property type="entry name" value="SAM-dependent_MTases_sf"/>
</dbReference>
<protein>
    <submittedName>
        <fullName evidence="2">Trans-aconitate methyltransferase</fullName>
    </submittedName>
</protein>
<evidence type="ECO:0000313" key="2">
    <source>
        <dbReference type="EMBL" id="SNR75644.1"/>
    </source>
</evidence>
<dbReference type="InterPro" id="IPR025714">
    <property type="entry name" value="Methyltranfer_dom"/>
</dbReference>
<dbReference type="GO" id="GO:0032259">
    <property type="term" value="P:methylation"/>
    <property type="evidence" value="ECO:0007669"/>
    <property type="project" value="UniProtKB-KW"/>
</dbReference>
<reference evidence="2 3" key="1">
    <citation type="submission" date="2017-06" db="EMBL/GenBank/DDBJ databases">
        <authorList>
            <person name="Kim H.J."/>
            <person name="Triplett B.A."/>
        </authorList>
    </citation>
    <scope>NUCLEOTIDE SEQUENCE [LARGE SCALE GENOMIC DNA]</scope>
    <source>
        <strain evidence="2 3">DSM 25597</strain>
    </source>
</reference>
<gene>
    <name evidence="2" type="ORF">SAMN06265376_102428</name>
</gene>
<keyword evidence="3" id="KW-1185">Reference proteome</keyword>
<evidence type="ECO:0000313" key="3">
    <source>
        <dbReference type="Proteomes" id="UP000198379"/>
    </source>
</evidence>
<keyword evidence="2" id="KW-0808">Transferase</keyword>
<dbReference type="Proteomes" id="UP000198379">
    <property type="component" value="Unassembled WGS sequence"/>
</dbReference>
<dbReference type="EMBL" id="FZNY01000002">
    <property type="protein sequence ID" value="SNR75644.1"/>
    <property type="molecule type" value="Genomic_DNA"/>
</dbReference>
<dbReference type="SUPFAM" id="SSF53335">
    <property type="entry name" value="S-adenosyl-L-methionine-dependent methyltransferases"/>
    <property type="match status" value="1"/>
</dbReference>
<organism evidence="2 3">
    <name type="scientific">Dokdonia pacifica</name>
    <dbReference type="NCBI Taxonomy" id="1627892"/>
    <lineage>
        <taxon>Bacteria</taxon>
        <taxon>Pseudomonadati</taxon>
        <taxon>Bacteroidota</taxon>
        <taxon>Flavobacteriia</taxon>
        <taxon>Flavobacteriales</taxon>
        <taxon>Flavobacteriaceae</taxon>
        <taxon>Dokdonia</taxon>
    </lineage>
</organism>
<name>A0A238YYA2_9FLAO</name>
<dbReference type="PANTHER" id="PTHR43861:SF1">
    <property type="entry name" value="TRANS-ACONITATE 2-METHYLTRANSFERASE"/>
    <property type="match status" value="1"/>
</dbReference>
<dbReference type="RefSeq" id="WP_089371171.1">
    <property type="nucleotide sequence ID" value="NZ_BMEP01000001.1"/>
</dbReference>
<dbReference type="CDD" id="cd02440">
    <property type="entry name" value="AdoMet_MTases"/>
    <property type="match status" value="1"/>
</dbReference>
<dbReference type="OrthoDB" id="9789123at2"/>